<evidence type="ECO:0000313" key="2">
    <source>
        <dbReference type="EMBL" id="KAH7016471.1"/>
    </source>
</evidence>
<dbReference type="EMBL" id="JAGTJQ010000012">
    <property type="protein sequence ID" value="KAH7016471.1"/>
    <property type="molecule type" value="Genomic_DNA"/>
</dbReference>
<accession>A0A9P8XTI1</accession>
<sequence>MIDFEIRALGGMTTAFDTKPEELRNLKSPVPIGDRIIELNVENARLRREIDYYKTLTNEVLHPLLAHVRFHTQGLLSAIQRLDAKIEEANARLTFPRPTVHQSTINEQAGYWKALCEQATAQLELCQSQNRDLKDLVKSAAESFDEQVMRNDILQMQLDQHKETMAEMVREASDKDYVIAAQEFLLGAANDEVNNLGRSITEKNGLLAAFQALDQQDQTDQGQPQTKKRKIMR</sequence>
<evidence type="ECO:0000256" key="1">
    <source>
        <dbReference type="SAM" id="Coils"/>
    </source>
</evidence>
<gene>
    <name evidence="2" type="ORF">B0I36DRAFT_355258</name>
</gene>
<feature type="coiled-coil region" evidence="1">
    <location>
        <begin position="116"/>
        <end position="171"/>
    </location>
</feature>
<dbReference type="GeneID" id="70186968"/>
<proteinExistence type="predicted"/>
<dbReference type="AlphaFoldDB" id="A0A9P8XTI1"/>
<organism evidence="2 3">
    <name type="scientific">Microdochium trichocladiopsis</name>
    <dbReference type="NCBI Taxonomy" id="1682393"/>
    <lineage>
        <taxon>Eukaryota</taxon>
        <taxon>Fungi</taxon>
        <taxon>Dikarya</taxon>
        <taxon>Ascomycota</taxon>
        <taxon>Pezizomycotina</taxon>
        <taxon>Sordariomycetes</taxon>
        <taxon>Xylariomycetidae</taxon>
        <taxon>Xylariales</taxon>
        <taxon>Microdochiaceae</taxon>
        <taxon>Microdochium</taxon>
    </lineage>
</organism>
<dbReference type="Proteomes" id="UP000756346">
    <property type="component" value="Unassembled WGS sequence"/>
</dbReference>
<evidence type="ECO:0000313" key="3">
    <source>
        <dbReference type="Proteomes" id="UP000756346"/>
    </source>
</evidence>
<dbReference type="RefSeq" id="XP_046006095.1">
    <property type="nucleotide sequence ID" value="XM_046157422.1"/>
</dbReference>
<comment type="caution">
    <text evidence="2">The sequence shown here is derived from an EMBL/GenBank/DDBJ whole genome shotgun (WGS) entry which is preliminary data.</text>
</comment>
<keyword evidence="3" id="KW-1185">Reference proteome</keyword>
<name>A0A9P8XTI1_9PEZI</name>
<keyword evidence="1" id="KW-0175">Coiled coil</keyword>
<reference evidence="2" key="1">
    <citation type="journal article" date="2021" name="Nat. Commun.">
        <title>Genetic determinants of endophytism in the Arabidopsis root mycobiome.</title>
        <authorList>
            <person name="Mesny F."/>
            <person name="Miyauchi S."/>
            <person name="Thiergart T."/>
            <person name="Pickel B."/>
            <person name="Atanasova L."/>
            <person name="Karlsson M."/>
            <person name="Huettel B."/>
            <person name="Barry K.W."/>
            <person name="Haridas S."/>
            <person name="Chen C."/>
            <person name="Bauer D."/>
            <person name="Andreopoulos W."/>
            <person name="Pangilinan J."/>
            <person name="LaButti K."/>
            <person name="Riley R."/>
            <person name="Lipzen A."/>
            <person name="Clum A."/>
            <person name="Drula E."/>
            <person name="Henrissat B."/>
            <person name="Kohler A."/>
            <person name="Grigoriev I.V."/>
            <person name="Martin F.M."/>
            <person name="Hacquard S."/>
        </authorList>
    </citation>
    <scope>NUCLEOTIDE SEQUENCE</scope>
    <source>
        <strain evidence="2">MPI-CAGE-CH-0230</strain>
    </source>
</reference>
<dbReference type="OrthoDB" id="5103437at2759"/>
<protein>
    <submittedName>
        <fullName evidence="2">Uncharacterized protein</fullName>
    </submittedName>
</protein>